<dbReference type="InterPro" id="IPR001375">
    <property type="entry name" value="Peptidase_S9_cat"/>
</dbReference>
<dbReference type="AlphaFoldDB" id="A0A644ZZT5"/>
<protein>
    <submittedName>
        <fullName evidence="3">Dipeptidyl-peptidase 5</fullName>
        <ecNumber evidence="3">3.4.14.-</ecNumber>
    </submittedName>
</protein>
<comment type="caution">
    <text evidence="3">The sequence shown here is derived from an EMBL/GenBank/DDBJ whole genome shotgun (WGS) entry which is preliminary data.</text>
</comment>
<dbReference type="GO" id="GO:0006508">
    <property type="term" value="P:proteolysis"/>
    <property type="evidence" value="ECO:0007669"/>
    <property type="project" value="InterPro"/>
</dbReference>
<dbReference type="PANTHER" id="PTHR42776:SF4">
    <property type="entry name" value="ACYLAMINO-ACID-RELEASING ENZYME"/>
    <property type="match status" value="1"/>
</dbReference>
<dbReference type="EMBL" id="VSSQ01011300">
    <property type="protein sequence ID" value="MPM46490.1"/>
    <property type="molecule type" value="Genomic_DNA"/>
</dbReference>
<name>A0A644ZZT5_9ZZZZ</name>
<dbReference type="SUPFAM" id="SSF53474">
    <property type="entry name" value="alpha/beta-Hydrolases"/>
    <property type="match status" value="1"/>
</dbReference>
<evidence type="ECO:0000313" key="3">
    <source>
        <dbReference type="EMBL" id="MPM46490.1"/>
    </source>
</evidence>
<proteinExistence type="predicted"/>
<reference evidence="3" key="1">
    <citation type="submission" date="2019-08" db="EMBL/GenBank/DDBJ databases">
        <authorList>
            <person name="Kucharzyk K."/>
            <person name="Murdoch R.W."/>
            <person name="Higgins S."/>
            <person name="Loffler F."/>
        </authorList>
    </citation>
    <scope>NUCLEOTIDE SEQUENCE</scope>
</reference>
<dbReference type="EC" id="3.4.14.-" evidence="3"/>
<sequence>MYVYDKYDIWRVSPNGSEELVKLTNGRERGMTYRFAETQNISDSFVSEQKSILTIFNQKDKSSGFAKLSSKGKEVVSPLIYGQFMFSGLIKSKSNAYVYSKESFELSPDLYVSDNELKSSLKVSEINPQQGNYNWGTAELVEWTSLDGKRLQGVVYKPQNFNPSKKYPMIVNFYEKNSETLYSYRTPEPHRSTIDYHMYTSNEYIVFNPDIVYREGYPGESAYNCIMPGISMLIEKGFVDEKKIGAQGHSWGGYQTAYLATRTSLFAAIESGAPVVNMFSAYGGIRWGTGLNRSFQYEHQQSRIAGTPWNKPLRYLENSPLFFMDKVTTPILIMHNDNDGHVPWYQGIEFFVSLKRLQKPVWMLNYTGEIHWPQKLENKIDFQKRMKQFFDHYLKGEKAPDWMMTPKSLLELESNPAY</sequence>
<dbReference type="InterPro" id="IPR029058">
    <property type="entry name" value="AB_hydrolase_fold"/>
</dbReference>
<dbReference type="Pfam" id="PF00326">
    <property type="entry name" value="Peptidase_S9"/>
    <property type="match status" value="1"/>
</dbReference>
<feature type="domain" description="Peptidase S9 prolyl oligopeptidase catalytic" evidence="2">
    <location>
        <begin position="226"/>
        <end position="396"/>
    </location>
</feature>
<dbReference type="PANTHER" id="PTHR42776">
    <property type="entry name" value="SERINE PEPTIDASE S9 FAMILY MEMBER"/>
    <property type="match status" value="1"/>
</dbReference>
<keyword evidence="1 3" id="KW-0378">Hydrolase</keyword>
<evidence type="ECO:0000256" key="1">
    <source>
        <dbReference type="ARBA" id="ARBA00022801"/>
    </source>
</evidence>
<dbReference type="Gene3D" id="3.40.50.1820">
    <property type="entry name" value="alpha/beta hydrolase"/>
    <property type="match status" value="1"/>
</dbReference>
<organism evidence="3">
    <name type="scientific">bioreactor metagenome</name>
    <dbReference type="NCBI Taxonomy" id="1076179"/>
    <lineage>
        <taxon>unclassified sequences</taxon>
        <taxon>metagenomes</taxon>
        <taxon>ecological metagenomes</taxon>
    </lineage>
</organism>
<dbReference type="GO" id="GO:0004252">
    <property type="term" value="F:serine-type endopeptidase activity"/>
    <property type="evidence" value="ECO:0007669"/>
    <property type="project" value="TreeGrafter"/>
</dbReference>
<evidence type="ECO:0000259" key="2">
    <source>
        <dbReference type="Pfam" id="PF00326"/>
    </source>
</evidence>
<gene>
    <name evidence="3" type="primary">dpp5_10</name>
    <name evidence="3" type="ORF">SDC9_93193</name>
</gene>
<accession>A0A644ZZT5</accession>